<dbReference type="Proteomes" id="UP000694660">
    <property type="component" value="Unassembled WGS sequence"/>
</dbReference>
<organism evidence="1 2">
    <name type="scientific">Denitromonas iodatirespirans</name>
    <dbReference type="NCBI Taxonomy" id="2795389"/>
    <lineage>
        <taxon>Bacteria</taxon>
        <taxon>Pseudomonadati</taxon>
        <taxon>Pseudomonadota</taxon>
        <taxon>Betaproteobacteria</taxon>
        <taxon>Rhodocyclales</taxon>
        <taxon>Zoogloeaceae</taxon>
        <taxon>Denitromonas</taxon>
    </lineage>
</organism>
<sequence>AHDEDFALSRAPIDDAARERLLQAEPDPRAEALMAAVALRGARSVPLRWLLALGGHPRADAVLAALTTTVAWGPLQRKRISRTTIESLPAWMRL</sequence>
<comment type="caution">
    <text evidence="1">The sequence shown here is derived from an EMBL/GenBank/DDBJ whole genome shotgun (WGS) entry which is preliminary data.</text>
</comment>
<dbReference type="EMBL" id="JAEKFT010000165">
    <property type="protein sequence ID" value="MBT0964327.1"/>
    <property type="molecule type" value="Genomic_DNA"/>
</dbReference>
<protein>
    <submittedName>
        <fullName evidence="1">CoA-binding protein</fullName>
    </submittedName>
</protein>
<gene>
    <name evidence="1" type="ORF">I8J34_24405</name>
</gene>
<evidence type="ECO:0000313" key="2">
    <source>
        <dbReference type="Proteomes" id="UP000694660"/>
    </source>
</evidence>
<accession>A0A944HE25</accession>
<dbReference type="AlphaFoldDB" id="A0A944HE25"/>
<feature type="non-terminal residue" evidence="1">
    <location>
        <position position="94"/>
    </location>
</feature>
<reference evidence="2" key="1">
    <citation type="journal article" date="2022" name="ISME J.">
        <title>Genetic and phylogenetic analysis of dissimilatory iodate-reducing bacteria identifies potential niches across the world's oceans.</title>
        <authorList>
            <person name="Reyes-Umana V."/>
            <person name="Henning Z."/>
            <person name="Lee K."/>
            <person name="Barnum T.P."/>
            <person name="Coates J.D."/>
        </authorList>
    </citation>
    <scope>NUCLEOTIDE SEQUENCE [LARGE SCALE GENOMIC DNA]</scope>
    <source>
        <strain evidence="2">IR12</strain>
    </source>
</reference>
<proteinExistence type="predicted"/>
<name>A0A944HE25_DENI1</name>
<keyword evidence="2" id="KW-1185">Reference proteome</keyword>
<feature type="non-terminal residue" evidence="1">
    <location>
        <position position="1"/>
    </location>
</feature>
<evidence type="ECO:0000313" key="1">
    <source>
        <dbReference type="EMBL" id="MBT0964327.1"/>
    </source>
</evidence>